<feature type="non-terminal residue" evidence="2">
    <location>
        <position position="1"/>
    </location>
</feature>
<feature type="region of interest" description="Disordered" evidence="1">
    <location>
        <begin position="19"/>
        <end position="120"/>
    </location>
</feature>
<evidence type="ECO:0008006" key="4">
    <source>
        <dbReference type="Google" id="ProtNLM"/>
    </source>
</evidence>
<keyword evidence="3" id="KW-1185">Reference proteome</keyword>
<dbReference type="Proteomes" id="UP001189429">
    <property type="component" value="Unassembled WGS sequence"/>
</dbReference>
<sequence>EQAQAQTSMWACLDMLHHSGSNGIRSARAGSRHAEDNVPVPESGSVDDVTSDRTSNETEDRNSMETEAGGYSVAGNDTKTMDASSSGGSTGYQSSWPTRSGTQNSDEDSGWPRADESQQSKQLMTARMLEDLASSTTTAASAPTRKSTRVRRRHSRAKLETSASLEGGVHTLMLRQIPRHYTQLMFLADFSCRGFLGLVDFIYFQFDARKGKNVGYGFISATRHASAFLRQLDGACLGAEAPGQGQPLRIHPAAVQGYEQNFEHFAQTRVGAKSDPQFTPLFMPHGSFAGLPQDRGPEGADGPAALPGRAAAAGPSAGGAGRGAEASDQPVAPRGRRAGPARAVARAEDARAGAAMLLLAEPVPRRLRRGQRALRRGVSTAEGALVPGGAAARAAAPRGVAAHMPGVRRFHGWTSSLLLPLQRACAPAGRALAAGAAVPPSSRWPTPIQRGEMMSAYQLLEERKLNLLKDLSSPSCTRGSTRPS</sequence>
<feature type="compositionally biased region" description="Low complexity" evidence="1">
    <location>
        <begin position="323"/>
        <end position="333"/>
    </location>
</feature>
<gene>
    <name evidence="2" type="ORF">PCOR1329_LOCUS80919</name>
</gene>
<feature type="compositionally biased region" description="Low complexity" evidence="1">
    <location>
        <begin position="133"/>
        <end position="145"/>
    </location>
</feature>
<feature type="compositionally biased region" description="Low complexity" evidence="1">
    <location>
        <begin position="300"/>
        <end position="315"/>
    </location>
</feature>
<feature type="compositionally biased region" description="Low complexity" evidence="1">
    <location>
        <begin position="84"/>
        <end position="95"/>
    </location>
</feature>
<protein>
    <recommendedName>
        <fullName evidence="4">RRM domain-containing protein</fullName>
    </recommendedName>
</protein>
<evidence type="ECO:0000313" key="3">
    <source>
        <dbReference type="Proteomes" id="UP001189429"/>
    </source>
</evidence>
<evidence type="ECO:0000256" key="1">
    <source>
        <dbReference type="SAM" id="MobiDB-lite"/>
    </source>
</evidence>
<dbReference type="EMBL" id="CAUYUJ010021505">
    <property type="protein sequence ID" value="CAK0905114.1"/>
    <property type="molecule type" value="Genomic_DNA"/>
</dbReference>
<feature type="compositionally biased region" description="Basic and acidic residues" evidence="1">
    <location>
        <begin position="50"/>
        <end position="64"/>
    </location>
</feature>
<comment type="caution">
    <text evidence="2">The sequence shown here is derived from an EMBL/GenBank/DDBJ whole genome shotgun (WGS) entry which is preliminary data.</text>
</comment>
<name>A0ABN9XYC6_9DINO</name>
<proteinExistence type="predicted"/>
<organism evidence="2 3">
    <name type="scientific">Prorocentrum cordatum</name>
    <dbReference type="NCBI Taxonomy" id="2364126"/>
    <lineage>
        <taxon>Eukaryota</taxon>
        <taxon>Sar</taxon>
        <taxon>Alveolata</taxon>
        <taxon>Dinophyceae</taxon>
        <taxon>Prorocentrales</taxon>
        <taxon>Prorocentraceae</taxon>
        <taxon>Prorocentrum</taxon>
    </lineage>
</organism>
<evidence type="ECO:0000313" key="2">
    <source>
        <dbReference type="EMBL" id="CAK0905114.1"/>
    </source>
</evidence>
<feature type="region of interest" description="Disordered" evidence="1">
    <location>
        <begin position="286"/>
        <end position="343"/>
    </location>
</feature>
<feature type="compositionally biased region" description="Basic residues" evidence="1">
    <location>
        <begin position="146"/>
        <end position="156"/>
    </location>
</feature>
<reference evidence="2" key="1">
    <citation type="submission" date="2023-10" db="EMBL/GenBank/DDBJ databases">
        <authorList>
            <person name="Chen Y."/>
            <person name="Shah S."/>
            <person name="Dougan E. K."/>
            <person name="Thang M."/>
            <person name="Chan C."/>
        </authorList>
    </citation>
    <scope>NUCLEOTIDE SEQUENCE [LARGE SCALE GENOMIC DNA]</scope>
</reference>
<feature type="region of interest" description="Disordered" evidence="1">
    <location>
        <begin position="133"/>
        <end position="157"/>
    </location>
</feature>
<accession>A0ABN9XYC6</accession>